<organism evidence="2 3">
    <name type="scientific">Danaus chrysippus</name>
    <name type="common">African queen</name>
    <dbReference type="NCBI Taxonomy" id="151541"/>
    <lineage>
        <taxon>Eukaryota</taxon>
        <taxon>Metazoa</taxon>
        <taxon>Ecdysozoa</taxon>
        <taxon>Arthropoda</taxon>
        <taxon>Hexapoda</taxon>
        <taxon>Insecta</taxon>
        <taxon>Pterygota</taxon>
        <taxon>Neoptera</taxon>
        <taxon>Endopterygota</taxon>
        <taxon>Lepidoptera</taxon>
        <taxon>Glossata</taxon>
        <taxon>Ditrysia</taxon>
        <taxon>Papilionoidea</taxon>
        <taxon>Nymphalidae</taxon>
        <taxon>Danainae</taxon>
        <taxon>Danaini</taxon>
        <taxon>Danaina</taxon>
        <taxon>Danaus</taxon>
        <taxon>Anosia</taxon>
    </lineage>
</organism>
<feature type="transmembrane region" description="Helical" evidence="1">
    <location>
        <begin position="60"/>
        <end position="85"/>
    </location>
</feature>
<dbReference type="Proteomes" id="UP000789524">
    <property type="component" value="Unassembled WGS sequence"/>
</dbReference>
<evidence type="ECO:0000313" key="3">
    <source>
        <dbReference type="Proteomes" id="UP000789524"/>
    </source>
</evidence>
<protein>
    <submittedName>
        <fullName evidence="2">(African queen) hypothetical protein</fullName>
    </submittedName>
</protein>
<evidence type="ECO:0000313" key="2">
    <source>
        <dbReference type="EMBL" id="CAG9583477.1"/>
    </source>
</evidence>
<keyword evidence="1" id="KW-1133">Transmembrane helix</keyword>
<keyword evidence="1" id="KW-0472">Membrane</keyword>
<dbReference type="EMBL" id="CAKASE010000081">
    <property type="protein sequence ID" value="CAG9583477.1"/>
    <property type="molecule type" value="Genomic_DNA"/>
</dbReference>
<evidence type="ECO:0000256" key="1">
    <source>
        <dbReference type="SAM" id="Phobius"/>
    </source>
</evidence>
<sequence>MTAGHAVRRRAGSGTRSATRWLRRCDAPLHPSPLTLHPATLGHGPRMRLISPRTNGRVRLVVSFVASLTFSTALPFCAAGFLTALQRHVFFRQY</sequence>
<name>A0A8J2R3P5_9NEOP</name>
<accession>A0A8J2R3P5</accession>
<comment type="caution">
    <text evidence="2">The sequence shown here is derived from an EMBL/GenBank/DDBJ whole genome shotgun (WGS) entry which is preliminary data.</text>
</comment>
<reference evidence="2" key="1">
    <citation type="submission" date="2021-09" db="EMBL/GenBank/DDBJ databases">
        <authorList>
            <person name="Martin H S."/>
        </authorList>
    </citation>
    <scope>NUCLEOTIDE SEQUENCE</scope>
</reference>
<gene>
    <name evidence="2" type="ORF">DCHRY22_LOCUS14860</name>
</gene>
<dbReference type="AlphaFoldDB" id="A0A8J2R3P5"/>
<keyword evidence="3" id="KW-1185">Reference proteome</keyword>
<proteinExistence type="predicted"/>
<keyword evidence="1" id="KW-0812">Transmembrane</keyword>